<feature type="transmembrane region" description="Helical" evidence="6">
    <location>
        <begin position="202"/>
        <end position="221"/>
    </location>
</feature>
<keyword evidence="6" id="KW-0812">Transmembrane</keyword>
<feature type="transmembrane region" description="Helical" evidence="6">
    <location>
        <begin position="21"/>
        <end position="46"/>
    </location>
</feature>
<evidence type="ECO:0000256" key="4">
    <source>
        <dbReference type="SAM" id="Coils"/>
    </source>
</evidence>
<dbReference type="GO" id="GO:0007165">
    <property type="term" value="P:signal transduction"/>
    <property type="evidence" value="ECO:0007669"/>
    <property type="project" value="UniProtKB-KW"/>
</dbReference>
<dbReference type="Pfam" id="PF00015">
    <property type="entry name" value="MCPsignal"/>
    <property type="match status" value="1"/>
</dbReference>
<protein>
    <submittedName>
        <fullName evidence="9">Methyl-accepting chemotaxis protein</fullName>
    </submittedName>
</protein>
<proteinExistence type="inferred from homology"/>
<dbReference type="PANTHER" id="PTHR32089:SF112">
    <property type="entry name" value="LYSOZYME-LIKE PROTEIN-RELATED"/>
    <property type="match status" value="1"/>
</dbReference>
<accession>R1CHG4</accession>
<dbReference type="SMART" id="SM00283">
    <property type="entry name" value="MA"/>
    <property type="match status" value="1"/>
</dbReference>
<evidence type="ECO:0000259" key="8">
    <source>
        <dbReference type="PROSITE" id="PS50885"/>
    </source>
</evidence>
<dbReference type="CDD" id="cd11386">
    <property type="entry name" value="MCP_signal"/>
    <property type="match status" value="1"/>
</dbReference>
<name>R1CHG4_9FIRM</name>
<dbReference type="Gene3D" id="6.10.340.10">
    <property type="match status" value="1"/>
</dbReference>
<feature type="domain" description="Methyl-accepting transducer" evidence="7">
    <location>
        <begin position="294"/>
        <end position="551"/>
    </location>
</feature>
<dbReference type="InterPro" id="IPR004089">
    <property type="entry name" value="MCPsignal_dom"/>
</dbReference>
<sequence length="580" mass="64461">MTKKAKRNTTFKKNKNFFKNIKITSSLLVLVIIAILSLGSMTFIALNNMETLSNDMNLLYEDRMLTSLELKHLETEFYIIRLQMSKMVYSNNYDENSVSLISQKREDLLRIFDNYRNLKMSEEQRKLFKDIENNYTVYLQAADSIIKKIKYGIEPSESAIKQLTDSAAIAQQNIDELVQLKADNAASVVEKANKVYASSRNIFIGLFIGVLAIFIILSIIITKLIKGSMAQINDVLKKLSEYDFNIKLEEDGKNEFAQMNKSLAIVVDNLKNVLKGVKDNSENLTSNSQSLAAVSEEMAASSQELANTMQQVADGATSQANDLTEIVNSLSQLTQNIENVYEQLKNVKDETDNTTDKANIGKEEMDKLVLSINEIKNSFEIVVQKVGNLTNSVKEISGITDVISGISEQTNLLALNAAIEAARAGEHGKGFAVVAEEVRKLAEESKKSTDEITKLVVSINSDTDEVIKTSNDVESFVKEQANSVQNTVKAFRDILVSVESIAPLMDNTYKGMDEIVKSKDEVMERVDEISAVTEENSAASEEVAASSEELTASTEEIASTAQTLSTMAEDLMDYVNRFKI</sequence>
<dbReference type="PROSITE" id="PS50111">
    <property type="entry name" value="CHEMOTAXIS_TRANSDUC_2"/>
    <property type="match status" value="1"/>
</dbReference>
<evidence type="ECO:0000313" key="10">
    <source>
        <dbReference type="Proteomes" id="UP000013378"/>
    </source>
</evidence>
<keyword evidence="6" id="KW-1133">Transmembrane helix</keyword>
<dbReference type="PROSITE" id="PS50885">
    <property type="entry name" value="HAMP"/>
    <property type="match status" value="1"/>
</dbReference>
<comment type="caution">
    <text evidence="9">The sequence shown here is derived from an EMBL/GenBank/DDBJ whole genome shotgun (WGS) entry which is preliminary data.</text>
</comment>
<dbReference type="Pfam" id="PF12729">
    <property type="entry name" value="4HB_MCP_1"/>
    <property type="match status" value="1"/>
</dbReference>
<feature type="region of interest" description="Disordered" evidence="5">
    <location>
        <begin position="532"/>
        <end position="553"/>
    </location>
</feature>
<evidence type="ECO:0000256" key="2">
    <source>
        <dbReference type="ARBA" id="ARBA00029447"/>
    </source>
</evidence>
<dbReference type="InterPro" id="IPR024478">
    <property type="entry name" value="HlyB_4HB_MCP"/>
</dbReference>
<evidence type="ECO:0000256" key="3">
    <source>
        <dbReference type="PROSITE-ProRule" id="PRU00284"/>
    </source>
</evidence>
<feature type="domain" description="HAMP" evidence="8">
    <location>
        <begin position="223"/>
        <end position="275"/>
    </location>
</feature>
<evidence type="ECO:0000256" key="6">
    <source>
        <dbReference type="SAM" id="Phobius"/>
    </source>
</evidence>
<dbReference type="InterPro" id="IPR003660">
    <property type="entry name" value="HAMP_dom"/>
</dbReference>
<dbReference type="RefSeq" id="WP_006306657.1">
    <property type="nucleotide sequence ID" value="NZ_ARZA01000031.1"/>
</dbReference>
<keyword evidence="1 3" id="KW-0807">Transducer</keyword>
<keyword evidence="4" id="KW-0175">Coiled coil</keyword>
<dbReference type="PANTHER" id="PTHR32089">
    <property type="entry name" value="METHYL-ACCEPTING CHEMOTAXIS PROTEIN MCPB"/>
    <property type="match status" value="1"/>
</dbReference>
<dbReference type="GO" id="GO:0016020">
    <property type="term" value="C:membrane"/>
    <property type="evidence" value="ECO:0007669"/>
    <property type="project" value="InterPro"/>
</dbReference>
<keyword evidence="6" id="KW-0472">Membrane</keyword>
<dbReference type="Gene3D" id="1.10.287.950">
    <property type="entry name" value="Methyl-accepting chemotaxis protein"/>
    <property type="match status" value="1"/>
</dbReference>
<evidence type="ECO:0000256" key="1">
    <source>
        <dbReference type="ARBA" id="ARBA00023224"/>
    </source>
</evidence>
<organism evidence="9 10">
    <name type="scientific">Caldisalinibacter kiritimatiensis</name>
    <dbReference type="NCBI Taxonomy" id="1304284"/>
    <lineage>
        <taxon>Bacteria</taxon>
        <taxon>Bacillati</taxon>
        <taxon>Bacillota</taxon>
        <taxon>Tissierellia</taxon>
        <taxon>Tissierellales</taxon>
        <taxon>Thermohalobacteraceae</taxon>
        <taxon>Caldisalinibacter</taxon>
    </lineage>
</organism>
<dbReference type="GO" id="GO:0006935">
    <property type="term" value="P:chemotaxis"/>
    <property type="evidence" value="ECO:0007669"/>
    <property type="project" value="InterPro"/>
</dbReference>
<dbReference type="SUPFAM" id="SSF58104">
    <property type="entry name" value="Methyl-accepting chemotaxis protein (MCP) signaling domain"/>
    <property type="match status" value="1"/>
</dbReference>
<dbReference type="EMBL" id="ARZA01000031">
    <property type="protein sequence ID" value="EOD01735.1"/>
    <property type="molecule type" value="Genomic_DNA"/>
</dbReference>
<keyword evidence="10" id="KW-1185">Reference proteome</keyword>
<dbReference type="PRINTS" id="PR00260">
    <property type="entry name" value="CHEMTRNSDUCR"/>
</dbReference>
<dbReference type="OrthoDB" id="369336at2"/>
<dbReference type="Pfam" id="PF00672">
    <property type="entry name" value="HAMP"/>
    <property type="match status" value="1"/>
</dbReference>
<dbReference type="PATRIC" id="fig|1304284.3.peg.180"/>
<reference evidence="9 10" key="1">
    <citation type="journal article" date="2015" name="Geomicrobiol. J.">
        <title>Caldisalinibacter kiritimatiensis gen. nov., sp. nov., a moderately thermohalophilic thiosulfate-reducing bacterium from a hypersaline microbial mat.</title>
        <authorList>
            <person name="Ben Hania W."/>
            <person name="Joseph M."/>
            <person name="Fiebig A."/>
            <person name="Bunk B."/>
            <person name="Klenk H.-P."/>
            <person name="Fardeau M.-L."/>
            <person name="Spring S."/>
        </authorList>
    </citation>
    <scope>NUCLEOTIDE SEQUENCE [LARGE SCALE GENOMIC DNA]</scope>
    <source>
        <strain evidence="9 10">L21-TH-D2</strain>
    </source>
</reference>
<dbReference type="InterPro" id="IPR004090">
    <property type="entry name" value="Chemotax_Me-accpt_rcpt"/>
</dbReference>
<dbReference type="GO" id="GO:0004888">
    <property type="term" value="F:transmembrane signaling receptor activity"/>
    <property type="evidence" value="ECO:0007669"/>
    <property type="project" value="InterPro"/>
</dbReference>
<dbReference type="eggNOG" id="COG0840">
    <property type="taxonomic scope" value="Bacteria"/>
</dbReference>
<dbReference type="AlphaFoldDB" id="R1CHG4"/>
<gene>
    <name evidence="9" type="ORF">L21TH_0185</name>
</gene>
<comment type="similarity">
    <text evidence="2">Belongs to the methyl-accepting chemotaxis (MCP) protein family.</text>
</comment>
<evidence type="ECO:0000259" key="7">
    <source>
        <dbReference type="PROSITE" id="PS50111"/>
    </source>
</evidence>
<evidence type="ECO:0000313" key="9">
    <source>
        <dbReference type="EMBL" id="EOD01735.1"/>
    </source>
</evidence>
<dbReference type="Proteomes" id="UP000013378">
    <property type="component" value="Unassembled WGS sequence"/>
</dbReference>
<evidence type="ECO:0000256" key="5">
    <source>
        <dbReference type="SAM" id="MobiDB-lite"/>
    </source>
</evidence>
<feature type="coiled-coil region" evidence="4">
    <location>
        <begin position="267"/>
        <end position="357"/>
    </location>
</feature>
<dbReference type="STRING" id="1304284.L21TH_0185"/>